<dbReference type="Proteomes" id="UP000663868">
    <property type="component" value="Unassembled WGS sequence"/>
</dbReference>
<feature type="domain" description="Aminotransferase class I/classII large" evidence="6">
    <location>
        <begin position="191"/>
        <end position="515"/>
    </location>
</feature>
<evidence type="ECO:0000256" key="3">
    <source>
        <dbReference type="ARBA" id="ARBA00022576"/>
    </source>
</evidence>
<dbReference type="Proteomes" id="UP000663860">
    <property type="component" value="Unassembled WGS sequence"/>
</dbReference>
<dbReference type="GO" id="GO:0006520">
    <property type="term" value="P:amino acid metabolic process"/>
    <property type="evidence" value="ECO:0007669"/>
    <property type="project" value="InterPro"/>
</dbReference>
<keyword evidence="3" id="KW-0032">Aminotransferase</keyword>
<dbReference type="CDD" id="cd00609">
    <property type="entry name" value="AAT_like"/>
    <property type="match status" value="1"/>
</dbReference>
<dbReference type="PANTHER" id="PTHR46383">
    <property type="entry name" value="ASPARTATE AMINOTRANSFERASE"/>
    <property type="match status" value="1"/>
</dbReference>
<dbReference type="InterPro" id="IPR022518">
    <property type="entry name" value="Aspartate_4-decarboxylase"/>
</dbReference>
<dbReference type="NCBIfam" id="NF006755">
    <property type="entry name" value="PRK09275.1"/>
    <property type="match status" value="1"/>
</dbReference>
<keyword evidence="4" id="KW-0808">Transferase</keyword>
<protein>
    <recommendedName>
        <fullName evidence="6">Aminotransferase class I/classII large domain-containing protein</fullName>
    </recommendedName>
</protein>
<evidence type="ECO:0000256" key="4">
    <source>
        <dbReference type="ARBA" id="ARBA00022679"/>
    </source>
</evidence>
<dbReference type="PANTHER" id="PTHR46383:SF1">
    <property type="entry name" value="ASPARTATE AMINOTRANSFERASE"/>
    <property type="match status" value="1"/>
</dbReference>
<dbReference type="GO" id="GO:0030170">
    <property type="term" value="F:pyridoxal phosphate binding"/>
    <property type="evidence" value="ECO:0007669"/>
    <property type="project" value="InterPro"/>
</dbReference>
<dbReference type="InterPro" id="IPR004839">
    <property type="entry name" value="Aminotransferase_I/II_large"/>
</dbReference>
<gene>
    <name evidence="7" type="ORF">IZO911_LOCUS44165</name>
    <name evidence="8" type="ORF">KXQ929_LOCUS12013</name>
</gene>
<accession>A0A818VRS6</accession>
<dbReference type="Gene3D" id="3.90.1150.10">
    <property type="entry name" value="Aspartate Aminotransferase, domain 1"/>
    <property type="match status" value="1"/>
</dbReference>
<keyword evidence="5" id="KW-0663">Pyridoxal phosphate</keyword>
<proteinExistence type="inferred from homology"/>
<dbReference type="Gene3D" id="1.10.20.110">
    <property type="match status" value="1"/>
</dbReference>
<dbReference type="Pfam" id="PF00155">
    <property type="entry name" value="Aminotran_1_2"/>
    <property type="match status" value="1"/>
</dbReference>
<evidence type="ECO:0000256" key="5">
    <source>
        <dbReference type="ARBA" id="ARBA00022898"/>
    </source>
</evidence>
<comment type="caution">
    <text evidence="8">The sequence shown here is derived from an EMBL/GenBank/DDBJ whole genome shotgun (WGS) entry which is preliminary data.</text>
</comment>
<evidence type="ECO:0000313" key="9">
    <source>
        <dbReference type="Proteomes" id="UP000663868"/>
    </source>
</evidence>
<comment type="cofactor">
    <cofactor evidence="1">
        <name>pyridoxal 5'-phosphate</name>
        <dbReference type="ChEBI" id="CHEBI:597326"/>
    </cofactor>
</comment>
<evidence type="ECO:0000256" key="1">
    <source>
        <dbReference type="ARBA" id="ARBA00001933"/>
    </source>
</evidence>
<evidence type="ECO:0000259" key="6">
    <source>
        <dbReference type="Pfam" id="PF00155"/>
    </source>
</evidence>
<dbReference type="InterPro" id="IPR015422">
    <property type="entry name" value="PyrdxlP-dep_Trfase_small"/>
</dbReference>
<dbReference type="EMBL" id="CAJOBB010000608">
    <property type="protein sequence ID" value="CAF3715131.1"/>
    <property type="molecule type" value="Genomic_DNA"/>
</dbReference>
<evidence type="ECO:0000256" key="2">
    <source>
        <dbReference type="ARBA" id="ARBA00007441"/>
    </source>
</evidence>
<dbReference type="SUPFAM" id="SSF53383">
    <property type="entry name" value="PLP-dependent transferases"/>
    <property type="match status" value="1"/>
</dbReference>
<evidence type="ECO:0000313" key="8">
    <source>
        <dbReference type="EMBL" id="CAF3715131.1"/>
    </source>
</evidence>
<dbReference type="AlphaFoldDB" id="A0A818VRS6"/>
<reference evidence="8" key="1">
    <citation type="submission" date="2021-02" db="EMBL/GenBank/DDBJ databases">
        <authorList>
            <person name="Nowell W R."/>
        </authorList>
    </citation>
    <scope>NUCLEOTIDE SEQUENCE</scope>
</reference>
<dbReference type="InterPro" id="IPR015424">
    <property type="entry name" value="PyrdxlP-dep_Trfase"/>
</dbReference>
<evidence type="ECO:0000313" key="7">
    <source>
        <dbReference type="EMBL" id="CAF1484605.1"/>
    </source>
</evidence>
<name>A0A818VRS6_9BILA</name>
<sequence length="544" mass="61680">MDYNIDELESLSAFELKDVLFEIAKGSTVPKKILNAGRGNPNFLSTVARDAFVQLMLFAISESKQSSAYLSTDVGGFPTSEGIEGRFLFFLQENKDVNGIDFLRGVIFYVRDQLNFNVTEFLVEMCEGILGINYPVPDRMLLYAEKIVGHYIRKEMTGPQSFNNEFDLFAVEGGTGAMTCIFDSFRTNHLLKPGDKIALGVPIFTPYLEIPKLTDYQLEVVHICADKDQMWQYPKTELNKLLNPEIKAFFLINPSNPASVKLNDESLEYIASIVAKRSDLIIITDDVYATFADQFVSLFARCPRNTILVYSYSKYFGATGWRLGVIGIHRDNVLDDQIAILDAQKRDELHNRYKSIVTDPKSLKFIDRLVADSRSIALNHTAGLSTPQQVQMVLFSLFALMDTSDSYKMTLKKLIRARKRALYRGIGINFGDNEENGNDVGYYTILDLELLRERIYGQQFANHFLSNTKVIEFLVRLAREQRVILLPGHSFGVIYPSVRVSFANLNEANYENIGQSIRTVMKNYFVHINTETSNEPLSNSIVAE</sequence>
<organism evidence="8 9">
    <name type="scientific">Adineta steineri</name>
    <dbReference type="NCBI Taxonomy" id="433720"/>
    <lineage>
        <taxon>Eukaryota</taxon>
        <taxon>Metazoa</taxon>
        <taxon>Spiralia</taxon>
        <taxon>Gnathifera</taxon>
        <taxon>Rotifera</taxon>
        <taxon>Eurotatoria</taxon>
        <taxon>Bdelloidea</taxon>
        <taxon>Adinetida</taxon>
        <taxon>Adinetidae</taxon>
        <taxon>Adineta</taxon>
    </lineage>
</organism>
<comment type="similarity">
    <text evidence="2">Belongs to the class-I pyridoxal-phosphate-dependent aminotransferase family.</text>
</comment>
<dbReference type="InterPro" id="IPR050596">
    <property type="entry name" value="AspAT/PAT-like"/>
</dbReference>
<dbReference type="InterPro" id="IPR015421">
    <property type="entry name" value="PyrdxlP-dep_Trfase_major"/>
</dbReference>
<dbReference type="GO" id="GO:0008483">
    <property type="term" value="F:transaminase activity"/>
    <property type="evidence" value="ECO:0007669"/>
    <property type="project" value="UniProtKB-KW"/>
</dbReference>
<dbReference type="NCBIfam" id="TIGR03801">
    <property type="entry name" value="asp_4_decarbox"/>
    <property type="match status" value="1"/>
</dbReference>
<dbReference type="PROSITE" id="PS00105">
    <property type="entry name" value="AA_TRANSFER_CLASS_1"/>
    <property type="match status" value="1"/>
</dbReference>
<dbReference type="EMBL" id="CAJNOE010002499">
    <property type="protein sequence ID" value="CAF1484605.1"/>
    <property type="molecule type" value="Genomic_DNA"/>
</dbReference>
<dbReference type="Gene3D" id="3.40.640.10">
    <property type="entry name" value="Type I PLP-dependent aspartate aminotransferase-like (Major domain)"/>
    <property type="match status" value="1"/>
</dbReference>
<dbReference type="InterPro" id="IPR004838">
    <property type="entry name" value="NHTrfase_class1_PyrdxlP-BS"/>
</dbReference>